<accession>A0A2M8LHI6</accession>
<dbReference type="PANTHER" id="PTHR42966:SF1">
    <property type="entry name" value="SIALIC ACID SYNTHASE"/>
    <property type="match status" value="1"/>
</dbReference>
<protein>
    <submittedName>
        <fullName evidence="2">NeuB family protein</fullName>
    </submittedName>
</protein>
<evidence type="ECO:0000313" key="2">
    <source>
        <dbReference type="EMBL" id="PJE76902.1"/>
    </source>
</evidence>
<organism evidence="2 3">
    <name type="scientific">Candidatus Uhrbacteria bacterium CG10_big_fil_rev_8_21_14_0_10_48_16</name>
    <dbReference type="NCBI Taxonomy" id="1975038"/>
    <lineage>
        <taxon>Bacteria</taxon>
        <taxon>Candidatus Uhriibacteriota</taxon>
    </lineage>
</organism>
<feature type="domain" description="AFP-like" evidence="1">
    <location>
        <begin position="296"/>
        <end position="352"/>
    </location>
</feature>
<dbReference type="Pfam" id="PF03102">
    <property type="entry name" value="NeuB"/>
    <property type="match status" value="1"/>
</dbReference>
<dbReference type="Gene3D" id="3.90.1210.10">
    <property type="entry name" value="Antifreeze-like/N-acetylneuraminic acid synthase C-terminal domain"/>
    <property type="match status" value="1"/>
</dbReference>
<dbReference type="InterPro" id="IPR036732">
    <property type="entry name" value="AFP_Neu5c_C_sf"/>
</dbReference>
<sequence>MPHTPIKIFGKTIGEGYPTFFIAEIGLNHNGSMDIAKQLIDVAVNAGCDAVKFQKRDIESLSVRSFLDAPDTRFPEFGSTYREVREFVEFSEEEFTELKRYAQEKEIPFFVTPFDIPSAQMLARIGVDAYKSASHNLTHIPLLKHLIAQQKPMIVSTGMAMLEELDLAVNLLKESNIPFVLLHCVSSYPTAPELINLKTIDFLRERYQVPVGYSGHEMLETESLPTLSAVARGACVVERHITLDHHMVGFDHKISLTPNELQKLMGQIRSIDKMMGTGLKTLLPEERIKRDQQRVSLVSSRKISAGEIIQPDMVCFKGPGTGFACYDLDQIVGKSAITDIDEDTLFQAEMFN</sequence>
<dbReference type="InterPro" id="IPR013132">
    <property type="entry name" value="PseI/NeuA/B-like_N"/>
</dbReference>
<dbReference type="InterPro" id="IPR013974">
    <property type="entry name" value="SAF"/>
</dbReference>
<dbReference type="Proteomes" id="UP000231436">
    <property type="component" value="Unassembled WGS sequence"/>
</dbReference>
<comment type="caution">
    <text evidence="2">The sequence shown here is derived from an EMBL/GenBank/DDBJ whole genome shotgun (WGS) entry which is preliminary data.</text>
</comment>
<dbReference type="AlphaFoldDB" id="A0A2M8LHI6"/>
<dbReference type="SUPFAM" id="SSF51569">
    <property type="entry name" value="Aldolase"/>
    <property type="match status" value="1"/>
</dbReference>
<dbReference type="Gene3D" id="3.20.20.70">
    <property type="entry name" value="Aldolase class I"/>
    <property type="match status" value="1"/>
</dbReference>
<dbReference type="CDD" id="cd11615">
    <property type="entry name" value="SAF_NeuB_like"/>
    <property type="match status" value="1"/>
</dbReference>
<dbReference type="GO" id="GO:0016051">
    <property type="term" value="P:carbohydrate biosynthetic process"/>
    <property type="evidence" value="ECO:0007669"/>
    <property type="project" value="InterPro"/>
</dbReference>
<dbReference type="InterPro" id="IPR006190">
    <property type="entry name" value="SAF_AFP_Neu5Ac"/>
</dbReference>
<reference evidence="3" key="1">
    <citation type="submission" date="2017-09" db="EMBL/GenBank/DDBJ databases">
        <title>Depth-based differentiation of microbial function through sediment-hosted aquifers and enrichment of novel symbionts in the deep terrestrial subsurface.</title>
        <authorList>
            <person name="Probst A.J."/>
            <person name="Ladd B."/>
            <person name="Jarett J.K."/>
            <person name="Geller-Mcgrath D.E."/>
            <person name="Sieber C.M.K."/>
            <person name="Emerson J.B."/>
            <person name="Anantharaman K."/>
            <person name="Thomas B.C."/>
            <person name="Malmstrom R."/>
            <person name="Stieglmeier M."/>
            <person name="Klingl A."/>
            <person name="Woyke T."/>
            <person name="Ryan C.M."/>
            <person name="Banfield J.F."/>
        </authorList>
    </citation>
    <scope>NUCLEOTIDE SEQUENCE [LARGE SCALE GENOMIC DNA]</scope>
</reference>
<dbReference type="EMBL" id="PFEU01000008">
    <property type="protein sequence ID" value="PJE76902.1"/>
    <property type="molecule type" value="Genomic_DNA"/>
</dbReference>
<dbReference type="SMART" id="SM00858">
    <property type="entry name" value="SAF"/>
    <property type="match status" value="1"/>
</dbReference>
<dbReference type="InterPro" id="IPR013785">
    <property type="entry name" value="Aldolase_TIM"/>
</dbReference>
<dbReference type="PROSITE" id="PS50844">
    <property type="entry name" value="AFP_LIKE"/>
    <property type="match status" value="1"/>
</dbReference>
<dbReference type="GO" id="GO:0047444">
    <property type="term" value="F:N-acylneuraminate-9-phosphate synthase activity"/>
    <property type="evidence" value="ECO:0007669"/>
    <property type="project" value="TreeGrafter"/>
</dbReference>
<name>A0A2M8LHI6_9BACT</name>
<evidence type="ECO:0000313" key="3">
    <source>
        <dbReference type="Proteomes" id="UP000231436"/>
    </source>
</evidence>
<dbReference type="SUPFAM" id="SSF51269">
    <property type="entry name" value="AFP III-like domain"/>
    <property type="match status" value="1"/>
</dbReference>
<evidence type="ECO:0000259" key="1">
    <source>
        <dbReference type="PROSITE" id="PS50844"/>
    </source>
</evidence>
<dbReference type="InterPro" id="IPR057736">
    <property type="entry name" value="SAF_PseI/NeuA/NeuB"/>
</dbReference>
<dbReference type="Pfam" id="PF08666">
    <property type="entry name" value="SAF"/>
    <property type="match status" value="1"/>
</dbReference>
<gene>
    <name evidence="2" type="ORF">COV05_01755</name>
</gene>
<proteinExistence type="predicted"/>
<dbReference type="InterPro" id="IPR051690">
    <property type="entry name" value="PseI-like"/>
</dbReference>
<dbReference type="PANTHER" id="PTHR42966">
    <property type="entry name" value="N-ACETYLNEURAMINATE SYNTHASE"/>
    <property type="match status" value="1"/>
</dbReference>